<dbReference type="EMBL" id="CABPSJ010000001">
    <property type="protein sequence ID" value="VVD59674.1"/>
    <property type="molecule type" value="Genomic_DNA"/>
</dbReference>
<dbReference type="AlphaFoldDB" id="A0A5E4RAY9"/>
<reference evidence="1 2" key="1">
    <citation type="submission" date="2019-08" db="EMBL/GenBank/DDBJ databases">
        <authorList>
            <person name="Peeters C."/>
        </authorList>
    </citation>
    <scope>NUCLEOTIDE SEQUENCE [LARGE SCALE GENOMIC DNA]</scope>
    <source>
        <strain evidence="1 2">LMG 31110</strain>
    </source>
</reference>
<gene>
    <name evidence="1" type="ORF">PCO31110_00033</name>
</gene>
<evidence type="ECO:0000313" key="2">
    <source>
        <dbReference type="Proteomes" id="UP000337189"/>
    </source>
</evidence>
<organism evidence="1 2">
    <name type="scientific">Pandoraea communis</name>
    <dbReference type="NCBI Taxonomy" id="2508297"/>
    <lineage>
        <taxon>Bacteria</taxon>
        <taxon>Pseudomonadati</taxon>
        <taxon>Pseudomonadota</taxon>
        <taxon>Betaproteobacteria</taxon>
        <taxon>Burkholderiales</taxon>
        <taxon>Burkholderiaceae</taxon>
        <taxon>Pandoraea</taxon>
    </lineage>
</organism>
<sequence length="330" mass="36759">MALDPANGYPTTDPAIGAWAGDLKQQSMQFVLDIDTAMRANYATNIEIIGQRIFPMMYVESTFDGGRYTLLVDEDTRYVKQNVGPVYDICKAIAHIPLGIYSIIGGYIDDPRQGQWIPALTSYLEQVMLVRSNYFELDIAGTEAEEAGITIVLYMSDWMKKVIQQKTFTLDDYLKYCRFVTGSIVVCQQFAAKIQVDEMTATLKAWKAEIGEAQWKKLYVVISALWTLSQENAHEMIIKSTMSPDQQETNVIVSEAPQTLQDAQTLLGRILGDRVMAGYVFNNKGTLDEKENIYSLSTKRDLLSQAVEQVLASEGAAKASVAIACPHMVG</sequence>
<proteinExistence type="predicted"/>
<protein>
    <submittedName>
        <fullName evidence="1">Uncharacterized protein</fullName>
    </submittedName>
</protein>
<dbReference type="RefSeq" id="WP_010805779.1">
    <property type="nucleotide sequence ID" value="NZ_CABPSJ010000001.1"/>
</dbReference>
<dbReference type="OrthoDB" id="9182691at2"/>
<dbReference type="Proteomes" id="UP000337189">
    <property type="component" value="Unassembled WGS sequence"/>
</dbReference>
<accession>A0A5E4RAY9</accession>
<name>A0A5E4RAY9_9BURK</name>
<evidence type="ECO:0000313" key="1">
    <source>
        <dbReference type="EMBL" id="VVD59674.1"/>
    </source>
</evidence>